<dbReference type="EMBL" id="CP022437">
    <property type="protein sequence ID" value="ASN04014.1"/>
    <property type="molecule type" value="Genomic_DNA"/>
</dbReference>
<dbReference type="AlphaFoldDB" id="A0A221M8P3"/>
<reference evidence="2 3" key="1">
    <citation type="journal article" date="2003" name="Int. J. Syst. Evol. Microbiol.">
        <title>Virgibacillus carmonensis sp. nov., Virgibacillus necropolis sp. nov. and Virgibacillus picturae sp. nov., three novel species isolated from deteriorated mural paintings, transfer of the species of the genus salibacillus to Virgibacillus, as Virgibacillus marismortui comb. nov. and Virgibacillus salexigens comb. nov., and emended description of the genus Virgibacillus.</title>
        <authorList>
            <person name="Heyrman J."/>
            <person name="Logan N.A."/>
            <person name="Busse H.J."/>
            <person name="Balcaen A."/>
            <person name="Lebbe L."/>
            <person name="Rodriguez-Diaz M."/>
            <person name="Swings J."/>
            <person name="De Vos P."/>
        </authorList>
    </citation>
    <scope>NUCLEOTIDE SEQUENCE [LARGE SCALE GENOMIC DNA]</scope>
    <source>
        <strain evidence="2 3">LMG 19488</strain>
    </source>
</reference>
<dbReference type="Proteomes" id="UP000204391">
    <property type="component" value="Chromosome"/>
</dbReference>
<accession>A0A221M8P3</accession>
<dbReference type="KEGG" id="vne:CFK40_02865"/>
<protein>
    <submittedName>
        <fullName evidence="2">Uncharacterized protein</fullName>
    </submittedName>
</protein>
<evidence type="ECO:0000313" key="3">
    <source>
        <dbReference type="Proteomes" id="UP000204391"/>
    </source>
</evidence>
<dbReference type="OrthoDB" id="2973734at2"/>
<feature type="transmembrane region" description="Helical" evidence="1">
    <location>
        <begin position="62"/>
        <end position="81"/>
    </location>
</feature>
<feature type="transmembrane region" description="Helical" evidence="1">
    <location>
        <begin position="12"/>
        <end position="42"/>
    </location>
</feature>
<proteinExistence type="predicted"/>
<sequence>MRHPYEKFVRLELISLILAIFAGIVVLVKGFILLAVVIIYLIGCGLCCEAMIELNTHNRNKAFKHFAQALLLFIFMTYILFHL</sequence>
<evidence type="ECO:0000256" key="1">
    <source>
        <dbReference type="SAM" id="Phobius"/>
    </source>
</evidence>
<gene>
    <name evidence="2" type="ORF">CFK40_02865</name>
</gene>
<evidence type="ECO:0000313" key="2">
    <source>
        <dbReference type="EMBL" id="ASN04014.1"/>
    </source>
</evidence>
<name>A0A221M8P3_9BACI</name>
<keyword evidence="1" id="KW-0472">Membrane</keyword>
<dbReference type="RefSeq" id="WP_089530584.1">
    <property type="nucleotide sequence ID" value="NZ_CP022437.1"/>
</dbReference>
<keyword evidence="1" id="KW-0812">Transmembrane</keyword>
<keyword evidence="3" id="KW-1185">Reference proteome</keyword>
<keyword evidence="1" id="KW-1133">Transmembrane helix</keyword>
<organism evidence="2 3">
    <name type="scientific">Virgibacillus necropolis</name>
    <dbReference type="NCBI Taxonomy" id="163877"/>
    <lineage>
        <taxon>Bacteria</taxon>
        <taxon>Bacillati</taxon>
        <taxon>Bacillota</taxon>
        <taxon>Bacilli</taxon>
        <taxon>Bacillales</taxon>
        <taxon>Bacillaceae</taxon>
        <taxon>Virgibacillus</taxon>
    </lineage>
</organism>